<name>A0ABW5KMA7_9SPHI</name>
<feature type="transmembrane region" description="Helical" evidence="6">
    <location>
        <begin position="377"/>
        <end position="397"/>
    </location>
</feature>
<comment type="caution">
    <text evidence="7">The sequence shown here is derived from an EMBL/GenBank/DDBJ whole genome shotgun (WGS) entry which is preliminary data.</text>
</comment>
<evidence type="ECO:0000256" key="3">
    <source>
        <dbReference type="ARBA" id="ARBA00022692"/>
    </source>
</evidence>
<feature type="transmembrane region" description="Helical" evidence="6">
    <location>
        <begin position="42"/>
        <end position="64"/>
    </location>
</feature>
<gene>
    <name evidence="7" type="ORF">ACFSR5_17575</name>
</gene>
<organism evidence="7 8">
    <name type="scientific">Sphingobacterium suaedae</name>
    <dbReference type="NCBI Taxonomy" id="1686402"/>
    <lineage>
        <taxon>Bacteria</taxon>
        <taxon>Pseudomonadati</taxon>
        <taxon>Bacteroidota</taxon>
        <taxon>Sphingobacteriia</taxon>
        <taxon>Sphingobacteriales</taxon>
        <taxon>Sphingobacteriaceae</taxon>
        <taxon>Sphingobacterium</taxon>
    </lineage>
</organism>
<dbReference type="EMBL" id="JBHULR010000015">
    <property type="protein sequence ID" value="MFD2549463.1"/>
    <property type="molecule type" value="Genomic_DNA"/>
</dbReference>
<feature type="transmembrane region" description="Helical" evidence="6">
    <location>
        <begin position="464"/>
        <end position="487"/>
    </location>
</feature>
<dbReference type="PANTHER" id="PTHR30250">
    <property type="entry name" value="PST FAMILY PREDICTED COLANIC ACID TRANSPORTER"/>
    <property type="match status" value="1"/>
</dbReference>
<keyword evidence="3 6" id="KW-0812">Transmembrane</keyword>
<protein>
    <recommendedName>
        <fullName evidence="9">Lipopolysaccharide biosynthesis protein</fullName>
    </recommendedName>
</protein>
<keyword evidence="2" id="KW-1003">Cell membrane</keyword>
<keyword evidence="8" id="KW-1185">Reference proteome</keyword>
<proteinExistence type="predicted"/>
<dbReference type="Proteomes" id="UP001597545">
    <property type="component" value="Unassembled WGS sequence"/>
</dbReference>
<reference evidence="8" key="1">
    <citation type="journal article" date="2019" name="Int. J. Syst. Evol. Microbiol.">
        <title>The Global Catalogue of Microorganisms (GCM) 10K type strain sequencing project: providing services to taxonomists for standard genome sequencing and annotation.</title>
        <authorList>
            <consortium name="The Broad Institute Genomics Platform"/>
            <consortium name="The Broad Institute Genome Sequencing Center for Infectious Disease"/>
            <person name="Wu L."/>
            <person name="Ma J."/>
        </authorList>
    </citation>
    <scope>NUCLEOTIDE SEQUENCE [LARGE SCALE GENOMIC DNA]</scope>
    <source>
        <strain evidence="8">KCTC 42662</strain>
    </source>
</reference>
<dbReference type="PANTHER" id="PTHR30250:SF26">
    <property type="entry name" value="PSMA PROTEIN"/>
    <property type="match status" value="1"/>
</dbReference>
<feature type="transmembrane region" description="Helical" evidence="6">
    <location>
        <begin position="161"/>
        <end position="179"/>
    </location>
</feature>
<feature type="transmembrane region" description="Helical" evidence="6">
    <location>
        <begin position="85"/>
        <end position="110"/>
    </location>
</feature>
<evidence type="ECO:0000256" key="1">
    <source>
        <dbReference type="ARBA" id="ARBA00004651"/>
    </source>
</evidence>
<evidence type="ECO:0008006" key="9">
    <source>
        <dbReference type="Google" id="ProtNLM"/>
    </source>
</evidence>
<feature type="transmembrane region" description="Helical" evidence="6">
    <location>
        <begin position="345"/>
        <end position="365"/>
    </location>
</feature>
<feature type="transmembrane region" description="Helical" evidence="6">
    <location>
        <begin position="436"/>
        <end position="458"/>
    </location>
</feature>
<accession>A0ABW5KMA7</accession>
<keyword evidence="4 6" id="KW-1133">Transmembrane helix</keyword>
<dbReference type="InterPro" id="IPR050833">
    <property type="entry name" value="Poly_Biosynth_Transport"/>
</dbReference>
<evidence type="ECO:0000256" key="4">
    <source>
        <dbReference type="ARBA" id="ARBA00022989"/>
    </source>
</evidence>
<evidence type="ECO:0000256" key="6">
    <source>
        <dbReference type="SAM" id="Phobius"/>
    </source>
</evidence>
<comment type="subcellular location">
    <subcellularLocation>
        <location evidence="1">Cell membrane</location>
        <topology evidence="1">Multi-pass membrane protein</topology>
    </subcellularLocation>
</comment>
<evidence type="ECO:0000256" key="2">
    <source>
        <dbReference type="ARBA" id="ARBA00022475"/>
    </source>
</evidence>
<feature type="transmembrane region" description="Helical" evidence="6">
    <location>
        <begin position="316"/>
        <end position="339"/>
    </location>
</feature>
<dbReference type="RefSeq" id="WP_380905780.1">
    <property type="nucleotide sequence ID" value="NZ_JBHUEG010000012.1"/>
</dbReference>
<evidence type="ECO:0000313" key="7">
    <source>
        <dbReference type="EMBL" id="MFD2549463.1"/>
    </source>
</evidence>
<evidence type="ECO:0000256" key="5">
    <source>
        <dbReference type="ARBA" id="ARBA00023136"/>
    </source>
</evidence>
<feature type="transmembrane region" description="Helical" evidence="6">
    <location>
        <begin position="403"/>
        <end position="424"/>
    </location>
</feature>
<feature type="transmembrane region" description="Helical" evidence="6">
    <location>
        <begin position="12"/>
        <end position="30"/>
    </location>
</feature>
<sequence>MTQHAKKVIHNTAFLYGKLIFSAAVTLYSTRLLLNSLGIADFGIYNLIAGVILMLTFINGAMTITTQRYLSFHLGGGDLQQLNKIFNSSVSIHFLISMGIVLLLESLSFWLLHGFLHIPADRISDAAWCYHLMVISTFFTINAVPYDALINAKEDMRFDAIIGMAESLLKFVAAYSIAFFDSHKLIVYSTGVVITTILIRVVKSLWCRLKYRESALSFRWLKEGYLFREMLSYASWNLFGSICYVASSQGIAIVLNRFLGVGINGTYAIAQQMNAQLQSFSVIIGKALNPQIVKSEGFGDRPRMTRLALLSSKSSTFLLLFIVVPLVAEMNGVLTIWLAQVPPQAAVFCTIILVNALINQLSTGIKSAVQATGNIKLYQSVVGTTVMLIVPIAYLLLHLGASVFHVLLASTAMEIISLSLRLSICRRISGISYARFLNDVLAKVILVAVLPILTVIIWQSTVAFSIFRMVGTVVLHTLVLLTSIYLVGMTSNEKTWVTMAIKKIKGKKIKLSV</sequence>
<keyword evidence="5 6" id="KW-0472">Membrane</keyword>
<feature type="transmembrane region" description="Helical" evidence="6">
    <location>
        <begin position="130"/>
        <end position="149"/>
    </location>
</feature>
<feature type="transmembrane region" description="Helical" evidence="6">
    <location>
        <begin position="185"/>
        <end position="202"/>
    </location>
</feature>
<evidence type="ECO:0000313" key="8">
    <source>
        <dbReference type="Proteomes" id="UP001597545"/>
    </source>
</evidence>